<reference evidence="2" key="2">
    <citation type="journal article" date="2021" name="PeerJ">
        <title>Extensive microbial diversity within the chicken gut microbiome revealed by metagenomics and culture.</title>
        <authorList>
            <person name="Gilroy R."/>
            <person name="Ravi A."/>
            <person name="Getino M."/>
            <person name="Pursley I."/>
            <person name="Horton D.L."/>
            <person name="Alikhan N.F."/>
            <person name="Baker D."/>
            <person name="Gharbi K."/>
            <person name="Hall N."/>
            <person name="Watson M."/>
            <person name="Adriaenssens E.M."/>
            <person name="Foster-Nyarko E."/>
            <person name="Jarju S."/>
            <person name="Secka A."/>
            <person name="Antonio M."/>
            <person name="Oren A."/>
            <person name="Chaudhuri R.R."/>
            <person name="La Ragione R."/>
            <person name="Hildebrand F."/>
            <person name="Pallen M.J."/>
        </authorList>
    </citation>
    <scope>NUCLEOTIDE SEQUENCE</scope>
    <source>
        <strain evidence="2">11167</strain>
    </source>
</reference>
<evidence type="ECO:0000256" key="1">
    <source>
        <dbReference type="SAM" id="Phobius"/>
    </source>
</evidence>
<keyword evidence="1" id="KW-0472">Membrane</keyword>
<proteinExistence type="predicted"/>
<sequence>MSRKAALRLTVYLAGLMLLALGLTLNVKPDLGVSPIISSANVFSATLPCPIGDATFVLYSLFVLAEMAIHLVIWRRRKEGSIARRLVMDMLQLPLSLVFTRVMNLFEAAIPTFTGMGGRLVILAAAIICTGLGAAMSLDMRLIPNPGDGFVQSLADLTGRETGLMKNIVDGVSVALALTLGLCLSGTVVGVGVGTILAFLFVGRVIALFNRSFGGRLSGLTEGE</sequence>
<dbReference type="Pfam" id="PF19700">
    <property type="entry name" value="DUF6198"/>
    <property type="match status" value="1"/>
</dbReference>
<dbReference type="Proteomes" id="UP000823633">
    <property type="component" value="Unassembled WGS sequence"/>
</dbReference>
<gene>
    <name evidence="2" type="ORF">IAC42_07720</name>
</gene>
<dbReference type="InterPro" id="IPR038750">
    <property type="entry name" value="YczE/YyaS-like"/>
</dbReference>
<feature type="transmembrane region" description="Helical" evidence="1">
    <location>
        <begin position="118"/>
        <end position="138"/>
    </location>
</feature>
<dbReference type="PANTHER" id="PTHR40078">
    <property type="entry name" value="INTEGRAL MEMBRANE PROTEIN-RELATED"/>
    <property type="match status" value="1"/>
</dbReference>
<dbReference type="AlphaFoldDB" id="A0A9D9H765"/>
<accession>A0A9D9H765</accession>
<name>A0A9D9H765_9SPIR</name>
<comment type="caution">
    <text evidence="2">The sequence shown here is derived from an EMBL/GenBank/DDBJ whole genome shotgun (WGS) entry which is preliminary data.</text>
</comment>
<protein>
    <recommendedName>
        <fullName evidence="4">Integral membrane protein</fullName>
    </recommendedName>
</protein>
<evidence type="ECO:0000313" key="2">
    <source>
        <dbReference type="EMBL" id="MBO8443625.1"/>
    </source>
</evidence>
<reference evidence="2" key="1">
    <citation type="submission" date="2020-10" db="EMBL/GenBank/DDBJ databases">
        <authorList>
            <person name="Gilroy R."/>
        </authorList>
    </citation>
    <scope>NUCLEOTIDE SEQUENCE</scope>
    <source>
        <strain evidence="2">11167</strain>
    </source>
</reference>
<evidence type="ECO:0008006" key="4">
    <source>
        <dbReference type="Google" id="ProtNLM"/>
    </source>
</evidence>
<feature type="transmembrane region" description="Helical" evidence="1">
    <location>
        <begin position="56"/>
        <end position="74"/>
    </location>
</feature>
<evidence type="ECO:0000313" key="3">
    <source>
        <dbReference type="Proteomes" id="UP000823633"/>
    </source>
</evidence>
<keyword evidence="1" id="KW-1133">Transmembrane helix</keyword>
<dbReference type="PANTHER" id="PTHR40078:SF1">
    <property type="entry name" value="INTEGRAL MEMBRANE PROTEIN"/>
    <property type="match status" value="1"/>
</dbReference>
<feature type="transmembrane region" description="Helical" evidence="1">
    <location>
        <begin position="174"/>
        <end position="202"/>
    </location>
</feature>
<dbReference type="EMBL" id="JADIMU010000051">
    <property type="protein sequence ID" value="MBO8443625.1"/>
    <property type="molecule type" value="Genomic_DNA"/>
</dbReference>
<keyword evidence="1" id="KW-0812">Transmembrane</keyword>
<organism evidence="2 3">
    <name type="scientific">Candidatus Aphodenecus pullistercoris</name>
    <dbReference type="NCBI Taxonomy" id="2840669"/>
    <lineage>
        <taxon>Bacteria</taxon>
        <taxon>Pseudomonadati</taxon>
        <taxon>Spirochaetota</taxon>
        <taxon>Spirochaetia</taxon>
        <taxon>Spirochaetales</taxon>
        <taxon>Candidatus Aphodenecus</taxon>
    </lineage>
</organism>